<dbReference type="Pfam" id="PF10592">
    <property type="entry name" value="AIPR"/>
    <property type="match status" value="1"/>
</dbReference>
<evidence type="ECO:0000313" key="2">
    <source>
        <dbReference type="EMBL" id="MEE2059573.1"/>
    </source>
</evidence>
<dbReference type="EMBL" id="JAUTXY010000009">
    <property type="protein sequence ID" value="MEE2059573.1"/>
    <property type="molecule type" value="Genomic_DNA"/>
</dbReference>
<accession>A0ABU7LDE3</accession>
<dbReference type="RefSeq" id="WP_330134801.1">
    <property type="nucleotide sequence ID" value="NZ_JAUTXY010000009.1"/>
</dbReference>
<keyword evidence="3" id="KW-1185">Reference proteome</keyword>
<dbReference type="Proteomes" id="UP001336020">
    <property type="component" value="Unassembled WGS sequence"/>
</dbReference>
<reference evidence="2 3" key="1">
    <citation type="submission" date="2023-07" db="EMBL/GenBank/DDBJ databases">
        <authorList>
            <person name="Girao M."/>
            <person name="Carvalho M.F."/>
        </authorList>
    </citation>
    <scope>NUCLEOTIDE SEQUENCE [LARGE SCALE GENOMIC DNA]</scope>
    <source>
        <strain evidence="2 3">YIM65754</strain>
    </source>
</reference>
<evidence type="ECO:0000259" key="1">
    <source>
        <dbReference type="Pfam" id="PF10592"/>
    </source>
</evidence>
<proteinExistence type="predicted"/>
<gene>
    <name evidence="2" type="ORF">Q7514_18815</name>
</gene>
<sequence length="574" mass="63090">MAAGEVHLTRVRAHLDNEYSWLKKQLLAESPNMSDSDTRTRLLIGFALEKIAGCSREEVLSHITDGPKDRGIDGFFFDRANLKAYIFQSKFVDNPKSSPIDEADAKSLVTGASEVFRLSIYENGNSKIKALRDEISAAINTPSVSLFPVLVSTSDRDIPKGASTILEDGFENSMGDRDALTYKRLSDLYEIISPYGGSAGAKFELVLNGYNTVSVPFNGFYGWVTGNALAELYREQGPRLFAKNLRSGLGETDINDDMFDTALNTPENFWYYNNGVTFIAEGVARTLRGGAAAENVALTISQGSIVNGAQTTSTLLRLVDIEGGPEALARLKCLVRVIEIPSSDHEFSTDVTRFNNSQNGIGVKDFVSLDPFQQELRRSLDRDFAVNYSIRSGEDSADGQVPHIGLQEATIALVMCGSSVENAVRAKEKISTLWRDTSSAPYTQIFDKDQVDALSLYKAVTANRLVENFLRTRIATPTGAVSDEVRDQERAVAIHGNRLFAFYVLNGLNIWRSEQTLQQFSEALCAADLDIPFERLVAEVFANYGASYKAPLFKNRSKCTAIIQALPPVALPSI</sequence>
<name>A0ABU7LDE3_9NOCA</name>
<evidence type="ECO:0000313" key="3">
    <source>
        <dbReference type="Proteomes" id="UP001336020"/>
    </source>
</evidence>
<organism evidence="2 3">
    <name type="scientific">Rhodococcus artemisiae</name>
    <dbReference type="NCBI Taxonomy" id="714159"/>
    <lineage>
        <taxon>Bacteria</taxon>
        <taxon>Bacillati</taxon>
        <taxon>Actinomycetota</taxon>
        <taxon>Actinomycetes</taxon>
        <taxon>Mycobacteriales</taxon>
        <taxon>Nocardiaceae</taxon>
        <taxon>Rhodococcus</taxon>
    </lineage>
</organism>
<protein>
    <submittedName>
        <fullName evidence="2">AIPR family protein</fullName>
    </submittedName>
</protein>
<dbReference type="InterPro" id="IPR018891">
    <property type="entry name" value="AIPR_C"/>
</dbReference>
<feature type="domain" description="Abortive phage infection protein C-terminal" evidence="1">
    <location>
        <begin position="241"/>
        <end position="523"/>
    </location>
</feature>
<comment type="caution">
    <text evidence="2">The sequence shown here is derived from an EMBL/GenBank/DDBJ whole genome shotgun (WGS) entry which is preliminary data.</text>
</comment>